<comment type="similarity">
    <text evidence="2">Belongs to the G-protein coupled receptor 1 family.</text>
</comment>
<feature type="transmembrane region" description="Helical" evidence="9">
    <location>
        <begin position="81"/>
        <end position="102"/>
    </location>
</feature>
<keyword evidence="8" id="KW-0807">Transducer</keyword>
<gene>
    <name evidence="11" type="ORF">HUG17_3849</name>
</gene>
<dbReference type="Pfam" id="PF00001">
    <property type="entry name" value="7tm_1"/>
    <property type="match status" value="1"/>
</dbReference>
<dbReference type="AlphaFoldDB" id="A0A9D4SFH9"/>
<dbReference type="PANTHER" id="PTHR24238">
    <property type="entry name" value="G-PROTEIN COUPLED RECEPTOR"/>
    <property type="match status" value="1"/>
</dbReference>
<evidence type="ECO:0000313" key="11">
    <source>
        <dbReference type="EMBL" id="KAH7639816.1"/>
    </source>
</evidence>
<dbReference type="PRINTS" id="PR00237">
    <property type="entry name" value="GPCRRHODOPSN"/>
</dbReference>
<keyword evidence="6 9" id="KW-0472">Membrane</keyword>
<keyword evidence="5" id="KW-0297">G-protein coupled receptor</keyword>
<evidence type="ECO:0000256" key="3">
    <source>
        <dbReference type="ARBA" id="ARBA00022692"/>
    </source>
</evidence>
<keyword evidence="3 9" id="KW-0812">Transmembrane</keyword>
<reference evidence="11" key="2">
    <citation type="journal article" date="2021" name="World Allergy Organ. J.">
        <title>Chromosome-level assembly of Dermatophagoides farinae genome and transcriptome reveals two novel allergens Der f 37 and Der f 39.</title>
        <authorList>
            <person name="Chen J."/>
            <person name="Cai Z."/>
            <person name="Fan D."/>
            <person name="Hu J."/>
            <person name="Hou Y."/>
            <person name="He Y."/>
            <person name="Zhang Z."/>
            <person name="Zhao Z."/>
            <person name="Gao P."/>
            <person name="Hu W."/>
            <person name="Sun J."/>
            <person name="Li J."/>
            <person name="Ji K."/>
        </authorList>
    </citation>
    <scope>NUCLEOTIDE SEQUENCE</scope>
    <source>
        <strain evidence="11">JKM2019</strain>
    </source>
</reference>
<evidence type="ECO:0000256" key="6">
    <source>
        <dbReference type="ARBA" id="ARBA00023136"/>
    </source>
</evidence>
<evidence type="ECO:0000256" key="2">
    <source>
        <dbReference type="ARBA" id="ARBA00010663"/>
    </source>
</evidence>
<comment type="subcellular location">
    <subcellularLocation>
        <location evidence="1">Membrane</location>
        <topology evidence="1">Multi-pass membrane protein</topology>
    </subcellularLocation>
</comment>
<evidence type="ECO:0000256" key="1">
    <source>
        <dbReference type="ARBA" id="ARBA00004141"/>
    </source>
</evidence>
<protein>
    <recommendedName>
        <fullName evidence="10">G-protein coupled receptors family 1 profile domain-containing protein</fullName>
    </recommendedName>
</protein>
<dbReference type="EMBL" id="SDOV01000007">
    <property type="protein sequence ID" value="KAH7639816.1"/>
    <property type="molecule type" value="Genomic_DNA"/>
</dbReference>
<feature type="transmembrane region" description="Helical" evidence="9">
    <location>
        <begin position="350"/>
        <end position="369"/>
    </location>
</feature>
<evidence type="ECO:0000259" key="10">
    <source>
        <dbReference type="PROSITE" id="PS50262"/>
    </source>
</evidence>
<organism evidence="11">
    <name type="scientific">Dermatophagoides farinae</name>
    <name type="common">American house dust mite</name>
    <dbReference type="NCBI Taxonomy" id="6954"/>
    <lineage>
        <taxon>Eukaryota</taxon>
        <taxon>Metazoa</taxon>
        <taxon>Ecdysozoa</taxon>
        <taxon>Arthropoda</taxon>
        <taxon>Chelicerata</taxon>
        <taxon>Arachnida</taxon>
        <taxon>Acari</taxon>
        <taxon>Acariformes</taxon>
        <taxon>Sarcoptiformes</taxon>
        <taxon>Astigmata</taxon>
        <taxon>Psoroptidia</taxon>
        <taxon>Analgoidea</taxon>
        <taxon>Pyroglyphidae</taxon>
        <taxon>Dermatophagoidinae</taxon>
        <taxon>Dermatophagoides</taxon>
    </lineage>
</organism>
<evidence type="ECO:0000256" key="9">
    <source>
        <dbReference type="SAM" id="Phobius"/>
    </source>
</evidence>
<feature type="transmembrane region" description="Helical" evidence="9">
    <location>
        <begin position="145"/>
        <end position="173"/>
    </location>
</feature>
<keyword evidence="7" id="KW-0675">Receptor</keyword>
<evidence type="ECO:0000256" key="8">
    <source>
        <dbReference type="ARBA" id="ARBA00023224"/>
    </source>
</evidence>
<dbReference type="InterPro" id="IPR017452">
    <property type="entry name" value="GPCR_Rhodpsn_7TM"/>
</dbReference>
<dbReference type="Proteomes" id="UP000828236">
    <property type="component" value="Unassembled WGS sequence"/>
</dbReference>
<dbReference type="PANTHER" id="PTHR24238:SF69">
    <property type="entry name" value="G-PROTEIN COUPLED RECEPTOR 165"/>
    <property type="match status" value="1"/>
</dbReference>
<comment type="caution">
    <text evidence="11">The sequence shown here is derived from an EMBL/GenBank/DDBJ whole genome shotgun (WGS) entry which is preliminary data.</text>
</comment>
<dbReference type="PROSITE" id="PS50262">
    <property type="entry name" value="G_PROTEIN_RECEP_F1_2"/>
    <property type="match status" value="1"/>
</dbReference>
<keyword evidence="4 9" id="KW-1133">Transmembrane helix</keyword>
<feature type="transmembrane region" description="Helical" evidence="9">
    <location>
        <begin position="228"/>
        <end position="246"/>
    </location>
</feature>
<dbReference type="SUPFAM" id="SSF81321">
    <property type="entry name" value="Family A G protein-coupled receptor-like"/>
    <property type="match status" value="1"/>
</dbReference>
<evidence type="ECO:0000256" key="7">
    <source>
        <dbReference type="ARBA" id="ARBA00023170"/>
    </source>
</evidence>
<dbReference type="GO" id="GO:0008188">
    <property type="term" value="F:neuropeptide receptor activity"/>
    <property type="evidence" value="ECO:0007669"/>
    <property type="project" value="TreeGrafter"/>
</dbReference>
<proteinExistence type="inferred from homology"/>
<evidence type="ECO:0000256" key="5">
    <source>
        <dbReference type="ARBA" id="ARBA00023040"/>
    </source>
</evidence>
<sequence>MQINFEFPIKFSTNLTVLAHESTTTTTTMNNISDNQLMNNNNSHVIINDDIDDDEDRLNHLKLLREDIRMLTNDTYRNERIFYGIAYLCIIILSFFGNLLVCKICWQKLTKTNTLIISMAISDLLMTIFNIPFNFFRIVNFSWPFGQIVCFVVNFVQHCAVYISTYTMAIIALQRYYSVYRFRSALQLNKIIRLLFYHQHRNHQKQHNDDQHKNITTIIDDSFSMRTIYLFIIIIWIISSLFSWLLTYSSVVVMKKDASYILEILVRDLYEDSSSSSMIENSNDTDNIDDDYGMIINSNNKNRTNFLENFLIDQQQEQNHIYRCRNPINNDIENFIQQTFHIKADLFKTIIVFITQYFIPLSTICYLYIEIGKIIHQQGKLCNVKGSLVGHVISQLQSIHLLLVK</sequence>
<evidence type="ECO:0000256" key="4">
    <source>
        <dbReference type="ARBA" id="ARBA00022989"/>
    </source>
</evidence>
<reference evidence="11" key="1">
    <citation type="submission" date="2020-06" db="EMBL/GenBank/DDBJ databases">
        <authorList>
            <person name="Ji K."/>
            <person name="Li J."/>
        </authorList>
    </citation>
    <scope>NUCLEOTIDE SEQUENCE</scope>
    <source>
        <strain evidence="11">JKM2019</strain>
        <tissue evidence="11">Whole body</tissue>
    </source>
</reference>
<feature type="domain" description="G-protein coupled receptors family 1 profile" evidence="10">
    <location>
        <begin position="85"/>
        <end position="405"/>
    </location>
</feature>
<dbReference type="Gene3D" id="1.20.1070.10">
    <property type="entry name" value="Rhodopsin 7-helix transmembrane proteins"/>
    <property type="match status" value="1"/>
</dbReference>
<name>A0A9D4SFH9_DERFA</name>
<dbReference type="InterPro" id="IPR000276">
    <property type="entry name" value="GPCR_Rhodpsn"/>
</dbReference>
<dbReference type="GO" id="GO:0005886">
    <property type="term" value="C:plasma membrane"/>
    <property type="evidence" value="ECO:0007669"/>
    <property type="project" value="TreeGrafter"/>
</dbReference>
<feature type="transmembrane region" description="Helical" evidence="9">
    <location>
        <begin position="114"/>
        <end position="133"/>
    </location>
</feature>
<accession>A0A9D4SFH9</accession>